<proteinExistence type="predicted"/>
<evidence type="ECO:0000313" key="2">
    <source>
        <dbReference type="Proteomes" id="UP000219338"/>
    </source>
</evidence>
<keyword evidence="2" id="KW-1185">Reference proteome</keyword>
<organism evidence="1 2">
    <name type="scientific">Armillaria ostoyae</name>
    <name type="common">Armillaria root rot fungus</name>
    <dbReference type="NCBI Taxonomy" id="47428"/>
    <lineage>
        <taxon>Eukaryota</taxon>
        <taxon>Fungi</taxon>
        <taxon>Dikarya</taxon>
        <taxon>Basidiomycota</taxon>
        <taxon>Agaricomycotina</taxon>
        <taxon>Agaricomycetes</taxon>
        <taxon>Agaricomycetidae</taxon>
        <taxon>Agaricales</taxon>
        <taxon>Marasmiineae</taxon>
        <taxon>Physalacriaceae</taxon>
        <taxon>Armillaria</taxon>
    </lineage>
</organism>
<dbReference type="AlphaFoldDB" id="A0A284SDK7"/>
<reference evidence="2" key="1">
    <citation type="journal article" date="2017" name="Nat. Ecol. Evol.">
        <title>Genome expansion and lineage-specific genetic innovations in the forest pathogenic fungi Armillaria.</title>
        <authorList>
            <person name="Sipos G."/>
            <person name="Prasanna A.N."/>
            <person name="Walter M.C."/>
            <person name="O'Connor E."/>
            <person name="Balint B."/>
            <person name="Krizsan K."/>
            <person name="Kiss B."/>
            <person name="Hess J."/>
            <person name="Varga T."/>
            <person name="Slot J."/>
            <person name="Riley R."/>
            <person name="Boka B."/>
            <person name="Rigling D."/>
            <person name="Barry K."/>
            <person name="Lee J."/>
            <person name="Mihaltcheva S."/>
            <person name="LaButti K."/>
            <person name="Lipzen A."/>
            <person name="Waldron R."/>
            <person name="Moloney N.M."/>
            <person name="Sperisen C."/>
            <person name="Kredics L."/>
            <person name="Vagvoelgyi C."/>
            <person name="Patrignani A."/>
            <person name="Fitzpatrick D."/>
            <person name="Nagy I."/>
            <person name="Doyle S."/>
            <person name="Anderson J.B."/>
            <person name="Grigoriev I.V."/>
            <person name="Gueldener U."/>
            <person name="Muensterkoetter M."/>
            <person name="Nagy L.G."/>
        </authorList>
    </citation>
    <scope>NUCLEOTIDE SEQUENCE [LARGE SCALE GENOMIC DNA]</scope>
    <source>
        <strain evidence="2">C18/9</strain>
    </source>
</reference>
<name>A0A284SDK7_ARMOS</name>
<sequence length="122" mass="14057">MGNGIATSYFQELEMEAKLARRHYDKRERGMMMKAVQLGIPKSYSKFIAMMGFNMPHTYQEWKARVTATYEERQKKWVFDQTTSTPYDSCPLNKGHSNTALATKQMARPPMTAIYKTSNSVS</sequence>
<evidence type="ECO:0000313" key="1">
    <source>
        <dbReference type="EMBL" id="SJL19097.1"/>
    </source>
</evidence>
<gene>
    <name evidence="1" type="ORF">ARMOST_22705</name>
</gene>
<accession>A0A284SDK7</accession>
<dbReference type="OrthoDB" id="2645941at2759"/>
<dbReference type="EMBL" id="FUEG01000106">
    <property type="protein sequence ID" value="SJL19097.1"/>
    <property type="molecule type" value="Genomic_DNA"/>
</dbReference>
<dbReference type="Proteomes" id="UP000219338">
    <property type="component" value="Unassembled WGS sequence"/>
</dbReference>
<protein>
    <submittedName>
        <fullName evidence="1">Uncharacterized protein</fullName>
    </submittedName>
</protein>